<keyword evidence="2" id="KW-1185">Reference proteome</keyword>
<evidence type="ECO:0000313" key="2">
    <source>
        <dbReference type="Proteomes" id="UP001150603"/>
    </source>
</evidence>
<reference evidence="1" key="1">
    <citation type="submission" date="2022-07" db="EMBL/GenBank/DDBJ databases">
        <title>Phylogenomic reconstructions and comparative analyses of Kickxellomycotina fungi.</title>
        <authorList>
            <person name="Reynolds N.K."/>
            <person name="Stajich J.E."/>
            <person name="Barry K."/>
            <person name="Grigoriev I.V."/>
            <person name="Crous P."/>
            <person name="Smith M.E."/>
        </authorList>
    </citation>
    <scope>NUCLEOTIDE SEQUENCE</scope>
    <source>
        <strain evidence="1">NRRL 5244</strain>
    </source>
</reference>
<dbReference type="EMBL" id="JANBPW010006467">
    <property type="protein sequence ID" value="KAJ1929828.1"/>
    <property type="molecule type" value="Genomic_DNA"/>
</dbReference>
<name>A0ACC1IY68_9FUNG</name>
<comment type="caution">
    <text evidence="1">The sequence shown here is derived from an EMBL/GenBank/DDBJ whole genome shotgun (WGS) entry which is preliminary data.</text>
</comment>
<accession>A0ACC1IY68</accession>
<evidence type="ECO:0000313" key="1">
    <source>
        <dbReference type="EMBL" id="KAJ1929828.1"/>
    </source>
</evidence>
<dbReference type="Proteomes" id="UP001150603">
    <property type="component" value="Unassembled WGS sequence"/>
</dbReference>
<proteinExistence type="predicted"/>
<sequence length="196" mass="22832">MEEMNGHVWPIWPYMVDDYLKLLEHERKMKDQERPTRRVRFSDQVESPRQQERPPTPIPFDDLDQVYLERESVFRLHTHCMQFLHNGHVPPASLKLFLHTVLFAIILFNEKTYAKRTPRRESQDSALTVDPPPSPLELRASPIPTLETIKKKGLEPIIPGSDGQPIMDKEGMLVLVQWNFANAMGQYLANRHAEQA</sequence>
<gene>
    <name evidence="1" type="ORF">FBU59_007013</name>
</gene>
<organism evidence="1 2">
    <name type="scientific">Linderina macrospora</name>
    <dbReference type="NCBI Taxonomy" id="4868"/>
    <lineage>
        <taxon>Eukaryota</taxon>
        <taxon>Fungi</taxon>
        <taxon>Fungi incertae sedis</taxon>
        <taxon>Zoopagomycota</taxon>
        <taxon>Kickxellomycotina</taxon>
        <taxon>Kickxellomycetes</taxon>
        <taxon>Kickxellales</taxon>
        <taxon>Kickxellaceae</taxon>
        <taxon>Linderina</taxon>
    </lineage>
</organism>
<feature type="non-terminal residue" evidence="1">
    <location>
        <position position="196"/>
    </location>
</feature>
<protein>
    <submittedName>
        <fullName evidence="1">Uncharacterized protein</fullName>
    </submittedName>
</protein>